<organism evidence="6 7">
    <name type="scientific">Coffea canephora</name>
    <name type="common">Robusta coffee</name>
    <dbReference type="NCBI Taxonomy" id="49390"/>
    <lineage>
        <taxon>Eukaryota</taxon>
        <taxon>Viridiplantae</taxon>
        <taxon>Streptophyta</taxon>
        <taxon>Embryophyta</taxon>
        <taxon>Tracheophyta</taxon>
        <taxon>Spermatophyta</taxon>
        <taxon>Magnoliopsida</taxon>
        <taxon>eudicotyledons</taxon>
        <taxon>Gunneridae</taxon>
        <taxon>Pentapetalae</taxon>
        <taxon>asterids</taxon>
        <taxon>lamiids</taxon>
        <taxon>Gentianales</taxon>
        <taxon>Rubiaceae</taxon>
        <taxon>Ixoroideae</taxon>
        <taxon>Gardenieae complex</taxon>
        <taxon>Bertiereae - Coffeeae clade</taxon>
        <taxon>Coffeeae</taxon>
        <taxon>Coffea</taxon>
    </lineage>
</organism>
<proteinExistence type="predicted"/>
<keyword evidence="4" id="KW-0862">Zinc</keyword>
<evidence type="ECO:0000313" key="7">
    <source>
        <dbReference type="Proteomes" id="UP000295252"/>
    </source>
</evidence>
<dbReference type="Gene3D" id="3.40.50.720">
    <property type="entry name" value="NAD(P)-binding Rossmann-like Domain"/>
    <property type="match status" value="1"/>
</dbReference>
<keyword evidence="7" id="KW-1185">Reference proteome</keyword>
<dbReference type="SUPFAM" id="SSF51735">
    <property type="entry name" value="NAD(P)-binding Rossmann-fold domains"/>
    <property type="match status" value="1"/>
</dbReference>
<dbReference type="EMBL" id="HG739102">
    <property type="protein sequence ID" value="CDP05675.1"/>
    <property type="molecule type" value="Genomic_DNA"/>
</dbReference>
<comment type="cofactor">
    <cofactor evidence="1">
        <name>Zn(2+)</name>
        <dbReference type="ChEBI" id="CHEBI:29105"/>
    </cofactor>
</comment>
<evidence type="ECO:0000313" key="6">
    <source>
        <dbReference type="EMBL" id="CDP05675.1"/>
    </source>
</evidence>
<evidence type="ECO:0000256" key="4">
    <source>
        <dbReference type="ARBA" id="ARBA00022833"/>
    </source>
</evidence>
<sequence>MPDGTSRMSIITSGSCQKLYQFLSCSTWSQYTIVDAKYVVKMDSRLSLPHASFLSCGFTTGFYRSYFQSWRCWTGSTCNINMPNIRTRDRYVEVARVHRAAQIIGIDINKGKREKREAFGMTHYINPKAIGDKSISEMVKELTNGLGVDYSFECTRVSHLVNEALESTKVGVGKTTMLGAGTQKSMEIDFVSLLGCRTFKYSIFCGGKVQFDLPVVIDKCINKEIQKLDQLLTHEVQLNNINRAFDLLKEPENVKVLIQL</sequence>
<dbReference type="GO" id="GO:0046294">
    <property type="term" value="P:formaldehyde catabolic process"/>
    <property type="evidence" value="ECO:0007669"/>
    <property type="project" value="TreeGrafter"/>
</dbReference>
<dbReference type="GO" id="GO:0008270">
    <property type="term" value="F:zinc ion binding"/>
    <property type="evidence" value="ECO:0007669"/>
    <property type="project" value="TreeGrafter"/>
</dbReference>
<dbReference type="SUPFAM" id="SSF50129">
    <property type="entry name" value="GroES-like"/>
    <property type="match status" value="1"/>
</dbReference>
<evidence type="ECO:0000256" key="2">
    <source>
        <dbReference type="ARBA" id="ARBA00011738"/>
    </source>
</evidence>
<dbReference type="AlphaFoldDB" id="A0A068UAX4"/>
<dbReference type="FunFam" id="3.40.50.720:FF:000003">
    <property type="entry name" value="S-(hydroxymethyl)glutathione dehydrogenase"/>
    <property type="match status" value="1"/>
</dbReference>
<dbReference type="InterPro" id="IPR036291">
    <property type="entry name" value="NAD(P)-bd_dom_sf"/>
</dbReference>
<dbReference type="PhylomeDB" id="A0A068UAX4"/>
<dbReference type="Pfam" id="PF00107">
    <property type="entry name" value="ADH_zinc_N"/>
    <property type="match status" value="1"/>
</dbReference>
<dbReference type="GO" id="GO:0051903">
    <property type="term" value="F:S-(hydroxymethyl)glutathione dehydrogenase [NAD(P)+] activity"/>
    <property type="evidence" value="ECO:0007669"/>
    <property type="project" value="TreeGrafter"/>
</dbReference>
<dbReference type="GO" id="GO:0005829">
    <property type="term" value="C:cytosol"/>
    <property type="evidence" value="ECO:0007669"/>
    <property type="project" value="TreeGrafter"/>
</dbReference>
<dbReference type="Proteomes" id="UP000295252">
    <property type="component" value="Chromosome VII"/>
</dbReference>
<dbReference type="Gramene" id="CDP05675">
    <property type="protein sequence ID" value="CDP05675"/>
    <property type="gene ID" value="GSCOC_T00020869001"/>
</dbReference>
<reference evidence="7" key="1">
    <citation type="journal article" date="2014" name="Science">
        <title>The coffee genome provides insight into the convergent evolution of caffeine biosynthesis.</title>
        <authorList>
            <person name="Denoeud F."/>
            <person name="Carretero-Paulet L."/>
            <person name="Dereeper A."/>
            <person name="Droc G."/>
            <person name="Guyot R."/>
            <person name="Pietrella M."/>
            <person name="Zheng C."/>
            <person name="Alberti A."/>
            <person name="Anthony F."/>
            <person name="Aprea G."/>
            <person name="Aury J.M."/>
            <person name="Bento P."/>
            <person name="Bernard M."/>
            <person name="Bocs S."/>
            <person name="Campa C."/>
            <person name="Cenci A."/>
            <person name="Combes M.C."/>
            <person name="Crouzillat D."/>
            <person name="Da Silva C."/>
            <person name="Daddiego L."/>
            <person name="De Bellis F."/>
            <person name="Dussert S."/>
            <person name="Garsmeur O."/>
            <person name="Gayraud T."/>
            <person name="Guignon V."/>
            <person name="Jahn K."/>
            <person name="Jamilloux V."/>
            <person name="Joet T."/>
            <person name="Labadie K."/>
            <person name="Lan T."/>
            <person name="Leclercq J."/>
            <person name="Lepelley M."/>
            <person name="Leroy T."/>
            <person name="Li L.T."/>
            <person name="Librado P."/>
            <person name="Lopez L."/>
            <person name="Munoz A."/>
            <person name="Noel B."/>
            <person name="Pallavicini A."/>
            <person name="Perrotta G."/>
            <person name="Poncet V."/>
            <person name="Pot D."/>
            <person name="Priyono X."/>
            <person name="Rigoreau M."/>
            <person name="Rouard M."/>
            <person name="Rozas J."/>
            <person name="Tranchant-Dubreuil C."/>
            <person name="VanBuren R."/>
            <person name="Zhang Q."/>
            <person name="Andrade A.C."/>
            <person name="Argout X."/>
            <person name="Bertrand B."/>
            <person name="de Kochko A."/>
            <person name="Graziosi G."/>
            <person name="Henry R.J."/>
            <person name="Jayarama X."/>
            <person name="Ming R."/>
            <person name="Nagai C."/>
            <person name="Rounsley S."/>
            <person name="Sankoff D."/>
            <person name="Giuliano G."/>
            <person name="Albert V.A."/>
            <person name="Wincker P."/>
            <person name="Lashermes P."/>
        </authorList>
    </citation>
    <scope>NUCLEOTIDE SEQUENCE [LARGE SCALE GENOMIC DNA]</scope>
    <source>
        <strain evidence="7">cv. DH200-94</strain>
    </source>
</reference>
<dbReference type="STRING" id="49390.A0A068UAX4"/>
<dbReference type="OrthoDB" id="417550at2759"/>
<gene>
    <name evidence="6" type="ORF">GSCOC_T00020869001</name>
</gene>
<evidence type="ECO:0000256" key="3">
    <source>
        <dbReference type="ARBA" id="ARBA00022723"/>
    </source>
</evidence>
<dbReference type="InParanoid" id="A0A068UAX4"/>
<dbReference type="PANTHER" id="PTHR43880:SF38">
    <property type="entry name" value="ALCOHOL DEHYDROGENASE-RELATED"/>
    <property type="match status" value="1"/>
</dbReference>
<protein>
    <recommendedName>
        <fullName evidence="5">Alcohol dehydrogenase-like C-terminal domain-containing protein</fullName>
    </recommendedName>
</protein>
<comment type="subunit">
    <text evidence="2">Homodimer.</text>
</comment>
<keyword evidence="3" id="KW-0479">Metal-binding</keyword>
<dbReference type="Gene3D" id="3.90.180.10">
    <property type="entry name" value="Medium-chain alcohol dehydrogenases, catalytic domain"/>
    <property type="match status" value="1"/>
</dbReference>
<name>A0A068UAX4_COFCA</name>
<evidence type="ECO:0000256" key="1">
    <source>
        <dbReference type="ARBA" id="ARBA00001947"/>
    </source>
</evidence>
<evidence type="ECO:0000259" key="5">
    <source>
        <dbReference type="Pfam" id="PF00107"/>
    </source>
</evidence>
<dbReference type="InterPro" id="IPR011032">
    <property type="entry name" value="GroES-like_sf"/>
</dbReference>
<accession>A0A068UAX4</accession>
<dbReference type="PANTHER" id="PTHR43880">
    <property type="entry name" value="ALCOHOL DEHYDROGENASE"/>
    <property type="match status" value="1"/>
</dbReference>
<feature type="domain" description="Alcohol dehydrogenase-like C-terminal" evidence="5">
    <location>
        <begin position="92"/>
        <end position="203"/>
    </location>
</feature>
<dbReference type="InterPro" id="IPR013149">
    <property type="entry name" value="ADH-like_C"/>
</dbReference>